<dbReference type="InterPro" id="IPR036396">
    <property type="entry name" value="Cyt_P450_sf"/>
</dbReference>
<comment type="caution">
    <text evidence="4">The sequence shown here is derived from an EMBL/GenBank/DDBJ whole genome shotgun (WGS) entry which is preliminary data.</text>
</comment>
<evidence type="ECO:0000256" key="3">
    <source>
        <dbReference type="ARBA" id="ARBA00023033"/>
    </source>
</evidence>
<comment type="similarity">
    <text evidence="1">Belongs to the cytochrome P450 family.</text>
</comment>
<dbReference type="EMBL" id="VCAU01000098">
    <property type="protein sequence ID" value="KAF9885297.1"/>
    <property type="molecule type" value="Genomic_DNA"/>
</dbReference>
<dbReference type="PANTHER" id="PTHR24305">
    <property type="entry name" value="CYTOCHROME P450"/>
    <property type="match status" value="1"/>
</dbReference>
<dbReference type="Gene3D" id="1.10.630.10">
    <property type="entry name" value="Cytochrome P450"/>
    <property type="match status" value="1"/>
</dbReference>
<dbReference type="GO" id="GO:0020037">
    <property type="term" value="F:heme binding"/>
    <property type="evidence" value="ECO:0007669"/>
    <property type="project" value="InterPro"/>
</dbReference>
<dbReference type="GO" id="GO:0016705">
    <property type="term" value="F:oxidoreductase activity, acting on paired donors, with incorporation or reduction of molecular oxygen"/>
    <property type="evidence" value="ECO:0007669"/>
    <property type="project" value="InterPro"/>
</dbReference>
<evidence type="ECO:0000313" key="4">
    <source>
        <dbReference type="EMBL" id="KAF9885297.1"/>
    </source>
</evidence>
<dbReference type="GO" id="GO:0004497">
    <property type="term" value="F:monooxygenase activity"/>
    <property type="evidence" value="ECO:0007669"/>
    <property type="project" value="UniProtKB-KW"/>
</dbReference>
<evidence type="ECO:0000256" key="2">
    <source>
        <dbReference type="ARBA" id="ARBA00023002"/>
    </source>
</evidence>
<keyword evidence="3" id="KW-0503">Monooxygenase</keyword>
<keyword evidence="5" id="KW-1185">Reference proteome</keyword>
<name>A0AAD4GQ97_ASPNN</name>
<reference evidence="4" key="1">
    <citation type="journal article" date="2019" name="Beilstein J. Org. Chem.">
        <title>Nanangenines: drimane sesquiterpenoids as the dominant metabolite cohort of a novel Australian fungus, Aspergillus nanangensis.</title>
        <authorList>
            <person name="Lacey H.J."/>
            <person name="Gilchrist C.L.M."/>
            <person name="Crombie A."/>
            <person name="Kalaitzis J.A."/>
            <person name="Vuong D."/>
            <person name="Rutledge P.J."/>
            <person name="Turner P."/>
            <person name="Pitt J.I."/>
            <person name="Lacey E."/>
            <person name="Chooi Y.H."/>
            <person name="Piggott A.M."/>
        </authorList>
    </citation>
    <scope>NUCLEOTIDE SEQUENCE</scope>
    <source>
        <strain evidence="4">MST-FP2251</strain>
    </source>
</reference>
<sequence>MFGQLLYSHKLECVERGDDLLVAESKDGPGPESVLWGNPGRVLLDDERLNRNHHCCYHQHPLLTLQQPPRAALPPGTKSQPTTWYIRCHTFGPVSREPLRVRPASSFGLPRIVPKGGREIAGKFIPEDVIVSVPTYSLLRQKDIFGTPSKYIPDRWLTEGPNFQQTVVIATVVEFFDRELAAGFQLETQERFNSNAGDLPVKMTRVVV</sequence>
<protein>
    <submittedName>
        <fullName evidence="4">Cytochrome p450</fullName>
    </submittedName>
</protein>
<dbReference type="SUPFAM" id="SSF48264">
    <property type="entry name" value="Cytochrome P450"/>
    <property type="match status" value="1"/>
</dbReference>
<organism evidence="4 5">
    <name type="scientific">Aspergillus nanangensis</name>
    <dbReference type="NCBI Taxonomy" id="2582783"/>
    <lineage>
        <taxon>Eukaryota</taxon>
        <taxon>Fungi</taxon>
        <taxon>Dikarya</taxon>
        <taxon>Ascomycota</taxon>
        <taxon>Pezizomycotina</taxon>
        <taxon>Eurotiomycetes</taxon>
        <taxon>Eurotiomycetidae</taxon>
        <taxon>Eurotiales</taxon>
        <taxon>Aspergillaceae</taxon>
        <taxon>Aspergillus</taxon>
        <taxon>Aspergillus subgen. Circumdati</taxon>
    </lineage>
</organism>
<dbReference type="InterPro" id="IPR050121">
    <property type="entry name" value="Cytochrome_P450_monoxygenase"/>
</dbReference>
<proteinExistence type="inferred from homology"/>
<reference evidence="4" key="2">
    <citation type="submission" date="2020-02" db="EMBL/GenBank/DDBJ databases">
        <authorList>
            <person name="Gilchrist C.L.M."/>
            <person name="Chooi Y.-H."/>
        </authorList>
    </citation>
    <scope>NUCLEOTIDE SEQUENCE</scope>
    <source>
        <strain evidence="4">MST-FP2251</strain>
    </source>
</reference>
<dbReference type="Pfam" id="PF00067">
    <property type="entry name" value="p450"/>
    <property type="match status" value="1"/>
</dbReference>
<dbReference type="InterPro" id="IPR001128">
    <property type="entry name" value="Cyt_P450"/>
</dbReference>
<evidence type="ECO:0000256" key="1">
    <source>
        <dbReference type="ARBA" id="ARBA00010617"/>
    </source>
</evidence>
<dbReference type="AlphaFoldDB" id="A0AAD4GQ97"/>
<dbReference type="GO" id="GO:0005506">
    <property type="term" value="F:iron ion binding"/>
    <property type="evidence" value="ECO:0007669"/>
    <property type="project" value="InterPro"/>
</dbReference>
<keyword evidence="2" id="KW-0560">Oxidoreductase</keyword>
<gene>
    <name evidence="4" type="primary">C4H</name>
    <name evidence="4" type="ORF">FE257_013014</name>
</gene>
<dbReference type="Proteomes" id="UP001194746">
    <property type="component" value="Unassembled WGS sequence"/>
</dbReference>
<dbReference type="PANTHER" id="PTHR24305:SF166">
    <property type="entry name" value="CYTOCHROME P450 12A4, MITOCHONDRIAL-RELATED"/>
    <property type="match status" value="1"/>
</dbReference>
<evidence type="ECO:0000313" key="5">
    <source>
        <dbReference type="Proteomes" id="UP001194746"/>
    </source>
</evidence>
<accession>A0AAD4GQ97</accession>